<feature type="region of interest" description="Disordered" evidence="1">
    <location>
        <begin position="1"/>
        <end position="26"/>
    </location>
</feature>
<dbReference type="InterPro" id="IPR025528">
    <property type="entry name" value="BrnA_antitoxin"/>
</dbReference>
<name>A0A323UJC5_RHOPL</name>
<dbReference type="Proteomes" id="UP000248134">
    <property type="component" value="Unassembled WGS sequence"/>
</dbReference>
<evidence type="ECO:0000313" key="2">
    <source>
        <dbReference type="EMBL" id="PZA13192.1"/>
    </source>
</evidence>
<sequence>MAKQTLKTFQPGRGYSEQDWDEVGDNPEWTAEDLAKAKPFAEVLPDLAASIRRGRGPNKAPTKRLVSLRLSPEVIDTYKAGGPGWQSRIDADLRRINKIK</sequence>
<comment type="caution">
    <text evidence="2">The sequence shown here is derived from an EMBL/GenBank/DDBJ whole genome shotgun (WGS) entry which is preliminary data.</text>
</comment>
<evidence type="ECO:0000313" key="3">
    <source>
        <dbReference type="Proteomes" id="UP000248134"/>
    </source>
</evidence>
<accession>A0A323UJC5</accession>
<organism evidence="2 3">
    <name type="scientific">Rhodopseudomonas palustris</name>
    <dbReference type="NCBI Taxonomy" id="1076"/>
    <lineage>
        <taxon>Bacteria</taxon>
        <taxon>Pseudomonadati</taxon>
        <taxon>Pseudomonadota</taxon>
        <taxon>Alphaproteobacteria</taxon>
        <taxon>Hyphomicrobiales</taxon>
        <taxon>Nitrobacteraceae</taxon>
        <taxon>Rhodopseudomonas</taxon>
    </lineage>
</organism>
<evidence type="ECO:0000256" key="1">
    <source>
        <dbReference type="SAM" id="MobiDB-lite"/>
    </source>
</evidence>
<dbReference type="EMBL" id="QKQS01000006">
    <property type="protein sequence ID" value="PZA13192.1"/>
    <property type="molecule type" value="Genomic_DNA"/>
</dbReference>
<protein>
    <recommendedName>
        <fullName evidence="4">BrnA antitoxin family protein</fullName>
    </recommendedName>
</protein>
<proteinExistence type="predicted"/>
<dbReference type="RefSeq" id="WP_110784370.1">
    <property type="nucleotide sequence ID" value="NZ_QKQS01000006.1"/>
</dbReference>
<dbReference type="OrthoDB" id="361944at2"/>
<dbReference type="Pfam" id="PF14384">
    <property type="entry name" value="BrnA_antitoxin"/>
    <property type="match status" value="1"/>
</dbReference>
<reference evidence="2 3" key="1">
    <citation type="submission" date="2018-06" db="EMBL/GenBank/DDBJ databases">
        <title>Draft Whole-Genome Sequence of the purple photosynthetic bacterium Rhodospeudomonas palustris XCP.</title>
        <authorList>
            <person name="Rayyan A."/>
            <person name="Meyer T.E."/>
            <person name="Kyndt J.A."/>
        </authorList>
    </citation>
    <scope>NUCLEOTIDE SEQUENCE [LARGE SCALE GENOMIC DNA]</scope>
    <source>
        <strain evidence="2 3">XCP</strain>
    </source>
</reference>
<gene>
    <name evidence="2" type="ORF">DNX69_02085</name>
</gene>
<dbReference type="AlphaFoldDB" id="A0A323UJC5"/>
<evidence type="ECO:0008006" key="4">
    <source>
        <dbReference type="Google" id="ProtNLM"/>
    </source>
</evidence>